<gene>
    <name evidence="5" type="ORF">SLNWT_5574</name>
</gene>
<feature type="DNA-binding region" description="H-T-H motif" evidence="2">
    <location>
        <begin position="60"/>
        <end position="79"/>
    </location>
</feature>
<dbReference type="EMBL" id="CP010519">
    <property type="protein sequence ID" value="AJE85950.1"/>
    <property type="molecule type" value="Genomic_DNA"/>
</dbReference>
<dbReference type="InterPro" id="IPR050109">
    <property type="entry name" value="HTH-type_TetR-like_transc_reg"/>
</dbReference>
<keyword evidence="1 2" id="KW-0238">DNA-binding</keyword>
<evidence type="ECO:0000313" key="5">
    <source>
        <dbReference type="EMBL" id="AJE85950.1"/>
    </source>
</evidence>
<evidence type="ECO:0000256" key="3">
    <source>
        <dbReference type="SAM" id="MobiDB-lite"/>
    </source>
</evidence>
<feature type="compositionally biased region" description="Basic residues" evidence="3">
    <location>
        <begin position="28"/>
        <end position="39"/>
    </location>
</feature>
<feature type="region of interest" description="Disordered" evidence="3">
    <location>
        <begin position="1"/>
        <end position="39"/>
    </location>
</feature>
<proteinExistence type="predicted"/>
<accession>A0A0B5F2Y9</accession>
<dbReference type="KEGG" id="sals:SLNWT_5574"/>
<evidence type="ECO:0000256" key="1">
    <source>
        <dbReference type="ARBA" id="ARBA00023125"/>
    </source>
</evidence>
<dbReference type="Proteomes" id="UP000031523">
    <property type="component" value="Chromosome"/>
</dbReference>
<dbReference type="PANTHER" id="PTHR30055:SF174">
    <property type="entry name" value="TRANSCRIPTIONAL REGULATORY PROTEIN (PROBABLY TETR-FAMILY)-RELATED"/>
    <property type="match status" value="1"/>
</dbReference>
<protein>
    <submittedName>
        <fullName evidence="5">TetR family transcriptional regulator</fullName>
    </submittedName>
</protein>
<evidence type="ECO:0000259" key="4">
    <source>
        <dbReference type="PROSITE" id="PS50977"/>
    </source>
</evidence>
<organism evidence="5 6">
    <name type="scientific">Streptomyces albus (strain ATCC 21838 / DSM 41398 / FERM P-419 / JCM 4703 / NBRC 107858)</name>
    <dbReference type="NCBI Taxonomy" id="1081613"/>
    <lineage>
        <taxon>Bacteria</taxon>
        <taxon>Bacillati</taxon>
        <taxon>Actinomycetota</taxon>
        <taxon>Actinomycetes</taxon>
        <taxon>Kitasatosporales</taxon>
        <taxon>Streptomycetaceae</taxon>
        <taxon>Streptomyces</taxon>
    </lineage>
</organism>
<dbReference type="AlphaFoldDB" id="A0A0B5F2Y9"/>
<feature type="compositionally biased region" description="Low complexity" evidence="3">
    <location>
        <begin position="1"/>
        <end position="25"/>
    </location>
</feature>
<feature type="domain" description="HTH tetR-type" evidence="4">
    <location>
        <begin position="37"/>
        <end position="97"/>
    </location>
</feature>
<dbReference type="InterPro" id="IPR001647">
    <property type="entry name" value="HTH_TetR"/>
</dbReference>
<sequence>MSEGSPPGGSSSEGAPGAAGAAPEGPARKPRTRMTPKERRRQLVGIGLRKLVERPIHELSIDEVAQEAGISRGLLFHHFPNKTAFYDEVVAAAGRRVMRNTAPDEGLAPEPALEQFVRRYLAQIARRRDFYLALVFGRGAVALGGERVESLRTAIAQRTLTLLGLDESALPVAHAWAAYAEDRALQWSGRPAGERARTEDEEVTHCVRALGALLGLEQTDPAD</sequence>
<name>A0A0B5F2Y9_STRA4</name>
<dbReference type="PROSITE" id="PS50977">
    <property type="entry name" value="HTH_TETR_2"/>
    <property type="match status" value="1"/>
</dbReference>
<dbReference type="SUPFAM" id="SSF46689">
    <property type="entry name" value="Homeodomain-like"/>
    <property type="match status" value="1"/>
</dbReference>
<evidence type="ECO:0000313" key="6">
    <source>
        <dbReference type="Proteomes" id="UP000031523"/>
    </source>
</evidence>
<dbReference type="Pfam" id="PF00440">
    <property type="entry name" value="TetR_N"/>
    <property type="match status" value="1"/>
</dbReference>
<dbReference type="PANTHER" id="PTHR30055">
    <property type="entry name" value="HTH-TYPE TRANSCRIPTIONAL REGULATOR RUTR"/>
    <property type="match status" value="1"/>
</dbReference>
<dbReference type="Gene3D" id="1.10.357.10">
    <property type="entry name" value="Tetracycline Repressor, domain 2"/>
    <property type="match status" value="1"/>
</dbReference>
<dbReference type="InterPro" id="IPR009057">
    <property type="entry name" value="Homeodomain-like_sf"/>
</dbReference>
<dbReference type="GO" id="GO:0000976">
    <property type="term" value="F:transcription cis-regulatory region binding"/>
    <property type="evidence" value="ECO:0007669"/>
    <property type="project" value="TreeGrafter"/>
</dbReference>
<keyword evidence="6" id="KW-1185">Reference proteome</keyword>
<reference evidence="5 6" key="1">
    <citation type="submission" date="2015-01" db="EMBL/GenBank/DDBJ databases">
        <title>Enhanced salinomycin production by adjusting the supply of polyketide extender units in Streptomyce albus DSM 41398.</title>
        <authorList>
            <person name="Lu C."/>
        </authorList>
    </citation>
    <scope>NUCLEOTIDE SEQUENCE [LARGE SCALE GENOMIC DNA]</scope>
    <source>
        <strain evidence="6">ATCC 21838 / DSM 41398 / FERM P-419 / JCM 4703 / NBRC 107858</strain>
    </source>
</reference>
<evidence type="ECO:0000256" key="2">
    <source>
        <dbReference type="PROSITE-ProRule" id="PRU00335"/>
    </source>
</evidence>
<dbReference type="GO" id="GO:0003700">
    <property type="term" value="F:DNA-binding transcription factor activity"/>
    <property type="evidence" value="ECO:0007669"/>
    <property type="project" value="TreeGrafter"/>
</dbReference>